<gene>
    <name evidence="1" type="ORF">OFUS_LOCUS11645</name>
</gene>
<sequence>RSHTYAGNILHAQLKNDESVHQAKNKLNGSFYSVKPIGTQKGGLNPMVAVKILMSVILPTAMFGCELWNNLSCENIYSLDVAYRQIAKIIQGYEHNVSSDVVLYTLGLLPISCYINNAKLLFFDRLCRTFHVMTRRVFLFRLSSFLLKGVSSQSGFIHEIMMLNLISDYVDSFVKTGKTIHKVLFKKMVKYQVHSQEEQMWLARINANSNLVMFSNIQIQIEPSFAWIIGKRNPTHLWQLANLVYLSTIPNYKSFQCKKCNILCKDIVAHFLRCSYMLNERNDFLEHLVDILPVNDSVKLLSASEDIFEQTILGSRVDIFINDDIYDQFIIECATSLYHLDSYFKVIKS</sequence>
<evidence type="ECO:0000313" key="2">
    <source>
        <dbReference type="Proteomes" id="UP000749559"/>
    </source>
</evidence>
<comment type="caution">
    <text evidence="1">The sequence shown here is derived from an EMBL/GenBank/DDBJ whole genome shotgun (WGS) entry which is preliminary data.</text>
</comment>
<organism evidence="1 2">
    <name type="scientific">Owenia fusiformis</name>
    <name type="common">Polychaete worm</name>
    <dbReference type="NCBI Taxonomy" id="6347"/>
    <lineage>
        <taxon>Eukaryota</taxon>
        <taxon>Metazoa</taxon>
        <taxon>Spiralia</taxon>
        <taxon>Lophotrochozoa</taxon>
        <taxon>Annelida</taxon>
        <taxon>Polychaeta</taxon>
        <taxon>Sedentaria</taxon>
        <taxon>Canalipalpata</taxon>
        <taxon>Sabellida</taxon>
        <taxon>Oweniida</taxon>
        <taxon>Oweniidae</taxon>
        <taxon>Owenia</taxon>
    </lineage>
</organism>
<dbReference type="AlphaFoldDB" id="A0A8J1UZN1"/>
<dbReference type="OrthoDB" id="6068702at2759"/>
<proteinExistence type="predicted"/>
<reference evidence="1" key="1">
    <citation type="submission" date="2022-03" db="EMBL/GenBank/DDBJ databases">
        <authorList>
            <person name="Martin C."/>
        </authorList>
    </citation>
    <scope>NUCLEOTIDE SEQUENCE</scope>
</reference>
<dbReference type="Proteomes" id="UP000749559">
    <property type="component" value="Unassembled WGS sequence"/>
</dbReference>
<dbReference type="EMBL" id="CAIIXF020000006">
    <property type="protein sequence ID" value="CAH1785622.1"/>
    <property type="molecule type" value="Genomic_DNA"/>
</dbReference>
<feature type="non-terminal residue" evidence="1">
    <location>
        <position position="1"/>
    </location>
</feature>
<keyword evidence="2" id="KW-1185">Reference proteome</keyword>
<name>A0A8J1UZN1_OWEFU</name>
<protein>
    <submittedName>
        <fullName evidence="1">Uncharacterized protein</fullName>
    </submittedName>
</protein>
<accession>A0A8J1UZN1</accession>
<evidence type="ECO:0000313" key="1">
    <source>
        <dbReference type="EMBL" id="CAH1785622.1"/>
    </source>
</evidence>